<accession>A0A1R3H7K1</accession>
<dbReference type="AlphaFoldDB" id="A0A1R3H7K1"/>
<organism evidence="1 2">
    <name type="scientific">Corchorus olitorius</name>
    <dbReference type="NCBI Taxonomy" id="93759"/>
    <lineage>
        <taxon>Eukaryota</taxon>
        <taxon>Viridiplantae</taxon>
        <taxon>Streptophyta</taxon>
        <taxon>Embryophyta</taxon>
        <taxon>Tracheophyta</taxon>
        <taxon>Spermatophyta</taxon>
        <taxon>Magnoliopsida</taxon>
        <taxon>eudicotyledons</taxon>
        <taxon>Gunneridae</taxon>
        <taxon>Pentapetalae</taxon>
        <taxon>rosids</taxon>
        <taxon>malvids</taxon>
        <taxon>Malvales</taxon>
        <taxon>Malvaceae</taxon>
        <taxon>Grewioideae</taxon>
        <taxon>Apeibeae</taxon>
        <taxon>Corchorus</taxon>
    </lineage>
</organism>
<evidence type="ECO:0000313" key="1">
    <source>
        <dbReference type="EMBL" id="OMO66302.1"/>
    </source>
</evidence>
<dbReference type="EMBL" id="AWUE01020765">
    <property type="protein sequence ID" value="OMO66302.1"/>
    <property type="molecule type" value="Genomic_DNA"/>
</dbReference>
<keyword evidence="2" id="KW-1185">Reference proteome</keyword>
<reference evidence="2" key="1">
    <citation type="submission" date="2013-09" db="EMBL/GenBank/DDBJ databases">
        <title>Corchorus olitorius genome sequencing.</title>
        <authorList>
            <person name="Alam M."/>
            <person name="Haque M.S."/>
            <person name="Islam M.S."/>
            <person name="Emdad E.M."/>
            <person name="Islam M.M."/>
            <person name="Ahmed B."/>
            <person name="Halim A."/>
            <person name="Hossen Q.M.M."/>
            <person name="Hossain M.Z."/>
            <person name="Ahmed R."/>
            <person name="Khan M.M."/>
            <person name="Islam R."/>
            <person name="Rashid M.M."/>
            <person name="Khan S.A."/>
            <person name="Rahman M.S."/>
            <person name="Alam M."/>
            <person name="Yahiya A.S."/>
            <person name="Khan M.S."/>
            <person name="Azam M.S."/>
            <person name="Haque T."/>
            <person name="Lashkar M.Z.H."/>
            <person name="Akhand A.I."/>
            <person name="Morshed G."/>
            <person name="Roy S."/>
            <person name="Uddin K.S."/>
            <person name="Rabeya T."/>
            <person name="Hossain A.S."/>
            <person name="Chowdhury A."/>
            <person name="Snigdha A.R."/>
            <person name="Mortoza M.S."/>
            <person name="Matin S.A."/>
            <person name="Hoque S.M.E."/>
            <person name="Islam M.K."/>
            <person name="Roy D.K."/>
            <person name="Haider R."/>
            <person name="Moosa M.M."/>
            <person name="Elias S.M."/>
            <person name="Hasan A.M."/>
            <person name="Jahan S."/>
            <person name="Shafiuddin M."/>
            <person name="Mahmood N."/>
            <person name="Shommy N.S."/>
        </authorList>
    </citation>
    <scope>NUCLEOTIDE SEQUENCE [LARGE SCALE GENOMIC DNA]</scope>
    <source>
        <strain evidence="2">cv. O-4</strain>
    </source>
</reference>
<sequence length="58" mass="6314">MASGSNPTPFGEGIRPHLNVVGTAALKRRQVTNEAGHLVPRVMLVVLAKSYKLFSFHI</sequence>
<gene>
    <name evidence="1" type="ORF">COLO4_30646</name>
</gene>
<dbReference type="Proteomes" id="UP000187203">
    <property type="component" value="Unassembled WGS sequence"/>
</dbReference>
<protein>
    <submittedName>
        <fullName evidence="1">Uncharacterized protein</fullName>
    </submittedName>
</protein>
<evidence type="ECO:0000313" key="2">
    <source>
        <dbReference type="Proteomes" id="UP000187203"/>
    </source>
</evidence>
<proteinExistence type="predicted"/>
<name>A0A1R3H7K1_9ROSI</name>
<comment type="caution">
    <text evidence="1">The sequence shown here is derived from an EMBL/GenBank/DDBJ whole genome shotgun (WGS) entry which is preliminary data.</text>
</comment>